<keyword evidence="2" id="KW-0012">Acyltransferase</keyword>
<evidence type="ECO:0000259" key="3">
    <source>
        <dbReference type="PROSITE" id="PS51186"/>
    </source>
</evidence>
<evidence type="ECO:0000256" key="1">
    <source>
        <dbReference type="ARBA" id="ARBA00022679"/>
    </source>
</evidence>
<dbReference type="SUPFAM" id="SSF55729">
    <property type="entry name" value="Acyl-CoA N-acyltransferases (Nat)"/>
    <property type="match status" value="1"/>
</dbReference>
<keyword evidence="5" id="KW-1185">Reference proteome</keyword>
<reference evidence="4" key="2">
    <citation type="submission" date="2020-09" db="EMBL/GenBank/DDBJ databases">
        <authorList>
            <person name="Sun Q."/>
            <person name="Zhou Y."/>
        </authorList>
    </citation>
    <scope>NUCLEOTIDE SEQUENCE</scope>
    <source>
        <strain evidence="4">CGMCC 1.15725</strain>
    </source>
</reference>
<dbReference type="PANTHER" id="PTHR43877:SF2">
    <property type="entry name" value="AMINOALKYLPHOSPHONATE N-ACETYLTRANSFERASE-RELATED"/>
    <property type="match status" value="1"/>
</dbReference>
<feature type="domain" description="N-acetyltransferase" evidence="3">
    <location>
        <begin position="6"/>
        <end position="155"/>
    </location>
</feature>
<evidence type="ECO:0000313" key="5">
    <source>
        <dbReference type="Proteomes" id="UP000646365"/>
    </source>
</evidence>
<comment type="caution">
    <text evidence="4">The sequence shown here is derived from an EMBL/GenBank/DDBJ whole genome shotgun (WGS) entry which is preliminary data.</text>
</comment>
<protein>
    <submittedName>
        <fullName evidence="4">N-acetyltransferase</fullName>
    </submittedName>
</protein>
<dbReference type="EMBL" id="BMJQ01000001">
    <property type="protein sequence ID" value="GGF03044.1"/>
    <property type="molecule type" value="Genomic_DNA"/>
</dbReference>
<dbReference type="CDD" id="cd04301">
    <property type="entry name" value="NAT_SF"/>
    <property type="match status" value="1"/>
</dbReference>
<keyword evidence="1" id="KW-0808">Transferase</keyword>
<gene>
    <name evidence="4" type="ORF">GCM10011611_05700</name>
</gene>
<proteinExistence type="predicted"/>
<dbReference type="Pfam" id="PF00583">
    <property type="entry name" value="Acetyltransf_1"/>
    <property type="match status" value="1"/>
</dbReference>
<reference evidence="4" key="1">
    <citation type="journal article" date="2014" name="Int. J. Syst. Evol. Microbiol.">
        <title>Complete genome sequence of Corynebacterium casei LMG S-19264T (=DSM 44701T), isolated from a smear-ripened cheese.</title>
        <authorList>
            <consortium name="US DOE Joint Genome Institute (JGI-PGF)"/>
            <person name="Walter F."/>
            <person name="Albersmeier A."/>
            <person name="Kalinowski J."/>
            <person name="Ruckert C."/>
        </authorList>
    </citation>
    <scope>NUCLEOTIDE SEQUENCE</scope>
    <source>
        <strain evidence="4">CGMCC 1.15725</strain>
    </source>
</reference>
<organism evidence="4 5">
    <name type="scientific">Aliidongia dinghuensis</name>
    <dbReference type="NCBI Taxonomy" id="1867774"/>
    <lineage>
        <taxon>Bacteria</taxon>
        <taxon>Pseudomonadati</taxon>
        <taxon>Pseudomonadota</taxon>
        <taxon>Alphaproteobacteria</taxon>
        <taxon>Rhodospirillales</taxon>
        <taxon>Dongiaceae</taxon>
        <taxon>Aliidongia</taxon>
    </lineage>
</organism>
<dbReference type="InterPro" id="IPR050832">
    <property type="entry name" value="Bact_Acetyltransf"/>
</dbReference>
<dbReference type="AlphaFoldDB" id="A0A8J3E0L5"/>
<evidence type="ECO:0000313" key="4">
    <source>
        <dbReference type="EMBL" id="GGF03044.1"/>
    </source>
</evidence>
<dbReference type="InterPro" id="IPR016181">
    <property type="entry name" value="Acyl_CoA_acyltransferase"/>
</dbReference>
<dbReference type="PANTHER" id="PTHR43877">
    <property type="entry name" value="AMINOALKYLPHOSPHONATE N-ACETYLTRANSFERASE-RELATED-RELATED"/>
    <property type="match status" value="1"/>
</dbReference>
<dbReference type="PROSITE" id="PS51186">
    <property type="entry name" value="GNAT"/>
    <property type="match status" value="1"/>
</dbReference>
<sequence>MKGSQASGRIVIVEAMRPVQLIVTDDPAPGDREAIARGLVCYNTEAAGPSGSRLLAVLIQDETGATIGGLWGRTGYDWLYVELLHLPRQLRGTGVGRELMGYAEAEARARGCRGIWLDTFSFQARGFYEKLGFTLFGQIDDHPPGHQRFFLQKRL</sequence>
<dbReference type="GO" id="GO:0016747">
    <property type="term" value="F:acyltransferase activity, transferring groups other than amino-acyl groups"/>
    <property type="evidence" value="ECO:0007669"/>
    <property type="project" value="InterPro"/>
</dbReference>
<dbReference type="Gene3D" id="3.40.630.30">
    <property type="match status" value="1"/>
</dbReference>
<evidence type="ECO:0000256" key="2">
    <source>
        <dbReference type="ARBA" id="ARBA00023315"/>
    </source>
</evidence>
<dbReference type="Proteomes" id="UP000646365">
    <property type="component" value="Unassembled WGS sequence"/>
</dbReference>
<name>A0A8J3E0L5_9PROT</name>
<accession>A0A8J3E0L5</accession>
<dbReference type="InterPro" id="IPR000182">
    <property type="entry name" value="GNAT_dom"/>
</dbReference>